<dbReference type="SUPFAM" id="SSF160246">
    <property type="entry name" value="EspE N-terminal domain-like"/>
    <property type="match status" value="1"/>
</dbReference>
<dbReference type="GO" id="GO:0016887">
    <property type="term" value="F:ATP hydrolysis activity"/>
    <property type="evidence" value="ECO:0007669"/>
    <property type="project" value="TreeGrafter"/>
</dbReference>
<dbReference type="GO" id="GO:0005524">
    <property type="term" value="F:ATP binding"/>
    <property type="evidence" value="ECO:0007669"/>
    <property type="project" value="UniProtKB-KW"/>
</dbReference>
<dbReference type="InterPro" id="IPR007831">
    <property type="entry name" value="T2SS_GspE_N"/>
</dbReference>
<evidence type="ECO:0000313" key="7">
    <source>
        <dbReference type="EMBL" id="BDI28053.1"/>
    </source>
</evidence>
<dbReference type="FunFam" id="3.40.50.300:FF:000398">
    <property type="entry name" value="Type IV pilus assembly ATPase PilB"/>
    <property type="match status" value="1"/>
</dbReference>
<dbReference type="EMBL" id="AP025739">
    <property type="protein sequence ID" value="BDI28053.1"/>
    <property type="molecule type" value="Genomic_DNA"/>
</dbReference>
<dbReference type="FunFam" id="3.30.450.90:FF:000001">
    <property type="entry name" value="Type II secretion system ATPase GspE"/>
    <property type="match status" value="1"/>
</dbReference>
<keyword evidence="8" id="KW-1185">Reference proteome</keyword>
<dbReference type="Gene3D" id="3.30.300.160">
    <property type="entry name" value="Type II secretion system, protein E, N-terminal domain"/>
    <property type="match status" value="1"/>
</dbReference>
<protein>
    <submittedName>
        <fullName evidence="7">Uncharacterized protein</fullName>
    </submittedName>
</protein>
<proteinExistence type="inferred from homology"/>
<dbReference type="GO" id="GO:0005886">
    <property type="term" value="C:plasma membrane"/>
    <property type="evidence" value="ECO:0007669"/>
    <property type="project" value="TreeGrafter"/>
</dbReference>
<accession>A0A402CRH1</accession>
<feature type="domain" description="Bacterial type II secretion system protein E" evidence="5">
    <location>
        <begin position="251"/>
        <end position="633"/>
    </location>
</feature>
<dbReference type="SUPFAM" id="SSF52540">
    <property type="entry name" value="P-loop containing nucleoside triphosphate hydrolases"/>
    <property type="match status" value="1"/>
</dbReference>
<evidence type="ECO:0000313" key="8">
    <source>
        <dbReference type="Proteomes" id="UP000287394"/>
    </source>
</evidence>
<dbReference type="AlphaFoldDB" id="A0A402CRH1"/>
<keyword evidence="3" id="KW-0067">ATP-binding</keyword>
<dbReference type="InterPro" id="IPR027417">
    <property type="entry name" value="P-loop_NTPase"/>
</dbReference>
<name>A0A402CRH1_9BACT</name>
<feature type="domain" description="Type II secretion system protein GspE N-terminal" evidence="6">
    <location>
        <begin position="65"/>
        <end position="154"/>
    </location>
</feature>
<evidence type="ECO:0000256" key="2">
    <source>
        <dbReference type="ARBA" id="ARBA00022741"/>
    </source>
</evidence>
<dbReference type="KEGG" id="ccot:CCAX7_001040"/>
<dbReference type="InterPro" id="IPR037257">
    <property type="entry name" value="T2SS_E_N_sf"/>
</dbReference>
<gene>
    <name evidence="7" type="ORF">CCAX7_001040</name>
</gene>
<dbReference type="Pfam" id="PF05157">
    <property type="entry name" value="MshEN"/>
    <property type="match status" value="1"/>
</dbReference>
<dbReference type="PANTHER" id="PTHR30258">
    <property type="entry name" value="TYPE II SECRETION SYSTEM PROTEIN GSPE-RELATED"/>
    <property type="match status" value="1"/>
</dbReference>
<sequence>MADTSQFEGAEEFGQYLVEQNLLTGAQRASAQALQRQNGGPFTDALVSLEMMGEEQVTRAHAQFLDIPYINLKETTIDRSVLSLIEPAVAKRYELLPIGRKADGTLRLAVADWTDEIMKAAAKIGVAHRVRIAPALATAEHVREEIERSYQPARVLVGAAAGTVAGAAAGPDIRNNNGGDPNAPKPPIAPPGQRSAVPALLPPSAANSPARFATPPATARKPGEMLNQPAGGRTGVLTSNQPEGLEEADVDQPMVIQLVNTILSRAIKAGASDIHFEPRRDTLDIRYRIDGTLHHVDSIRREFQAACTSRVKIMADMNIAERRVPQDGRIAVTLDNRAIDMRVSSLPTQYGESVVLRILDKGGRRPGLDQLGFSERNLKLMNGLIRKPHGIFLATGPTGSGKTTTLYSAIQAIHTPEVNIITVEDPIEYDLDGIRQSNVHEKAGLTMAKQLRAILRQDPDIIYVGEIRDSETAEIAFRAALTGHMVFSTLHCNDAAGAVTRLLNMDVDPFLVASSVVGVMAQRLVRKVCTNCAIPTSPDPEMIKSFGLNPEAPEVKRATFVIGRGCDVCEGTGYKGRCSIQEIMAMDDNIRNMVLARIPSNKIRKAAMARGMVSMREDAAIKIMQGVTTFEEAAKRVFIDDTEEMPEISF</sequence>
<feature type="region of interest" description="Disordered" evidence="4">
    <location>
        <begin position="168"/>
        <end position="234"/>
    </location>
</feature>
<dbReference type="FunCoup" id="A0A402CRH1">
    <property type="interactions" value="183"/>
</dbReference>
<reference evidence="7 8" key="1">
    <citation type="journal article" date="2019" name="Int. J. Syst. Evol. Microbiol.">
        <title>Capsulimonas corticalis gen. nov., sp. nov., an aerobic capsulated bacterium, of a novel bacterial order, Capsulimonadales ord. nov., of the class Armatimonadia of the phylum Armatimonadetes.</title>
        <authorList>
            <person name="Li J."/>
            <person name="Kudo C."/>
            <person name="Tonouchi A."/>
        </authorList>
    </citation>
    <scope>NUCLEOTIDE SEQUENCE [LARGE SCALE GENOMIC DNA]</scope>
    <source>
        <strain evidence="7 8">AX-7</strain>
    </source>
</reference>
<dbReference type="Gene3D" id="3.30.450.90">
    <property type="match status" value="1"/>
</dbReference>
<feature type="compositionally biased region" description="Low complexity" evidence="4">
    <location>
        <begin position="195"/>
        <end position="220"/>
    </location>
</feature>
<dbReference type="InterPro" id="IPR001482">
    <property type="entry name" value="T2SS/T4SS_dom"/>
</dbReference>
<keyword evidence="2" id="KW-0547">Nucleotide-binding</keyword>
<dbReference type="Proteomes" id="UP000287394">
    <property type="component" value="Chromosome"/>
</dbReference>
<evidence type="ECO:0000259" key="5">
    <source>
        <dbReference type="Pfam" id="PF00437"/>
    </source>
</evidence>
<dbReference type="PANTHER" id="PTHR30258:SF2">
    <property type="entry name" value="COMG OPERON PROTEIN 1"/>
    <property type="match status" value="1"/>
</dbReference>
<evidence type="ECO:0000256" key="4">
    <source>
        <dbReference type="SAM" id="MobiDB-lite"/>
    </source>
</evidence>
<evidence type="ECO:0000256" key="3">
    <source>
        <dbReference type="ARBA" id="ARBA00022840"/>
    </source>
</evidence>
<dbReference type="Gene3D" id="3.40.50.300">
    <property type="entry name" value="P-loop containing nucleotide triphosphate hydrolases"/>
    <property type="match status" value="1"/>
</dbReference>
<evidence type="ECO:0000256" key="1">
    <source>
        <dbReference type="ARBA" id="ARBA00006611"/>
    </source>
</evidence>
<evidence type="ECO:0000259" key="6">
    <source>
        <dbReference type="Pfam" id="PF05157"/>
    </source>
</evidence>
<dbReference type="CDD" id="cd01129">
    <property type="entry name" value="PulE-GspE-like"/>
    <property type="match status" value="1"/>
</dbReference>
<comment type="similarity">
    <text evidence="1">Belongs to the GSP E family.</text>
</comment>
<organism evidence="7 8">
    <name type="scientific">Capsulimonas corticalis</name>
    <dbReference type="NCBI Taxonomy" id="2219043"/>
    <lineage>
        <taxon>Bacteria</taxon>
        <taxon>Bacillati</taxon>
        <taxon>Armatimonadota</taxon>
        <taxon>Armatimonadia</taxon>
        <taxon>Capsulimonadales</taxon>
        <taxon>Capsulimonadaceae</taxon>
        <taxon>Capsulimonas</taxon>
    </lineage>
</organism>
<dbReference type="RefSeq" id="WP_165863981.1">
    <property type="nucleotide sequence ID" value="NZ_AP025739.1"/>
</dbReference>
<dbReference type="Pfam" id="PF00437">
    <property type="entry name" value="T2SSE"/>
    <property type="match status" value="1"/>
</dbReference>